<evidence type="ECO:0000313" key="11">
    <source>
        <dbReference type="EMBL" id="SUX25779.1"/>
    </source>
</evidence>
<keyword evidence="9" id="KW-0472">Membrane</keyword>
<evidence type="ECO:0000259" key="10">
    <source>
        <dbReference type="PROSITE" id="PS50893"/>
    </source>
</evidence>
<evidence type="ECO:0000256" key="6">
    <source>
        <dbReference type="ARBA" id="ARBA00022906"/>
    </source>
</evidence>
<dbReference type="InterPro" id="IPR027417">
    <property type="entry name" value="P-loop_NTPase"/>
</dbReference>
<keyword evidence="7" id="KW-1278">Translocase</keyword>
<dbReference type="SMART" id="SM00382">
    <property type="entry name" value="AAA"/>
    <property type="match status" value="1"/>
</dbReference>
<dbReference type="PANTHER" id="PTHR42734:SF9">
    <property type="entry name" value="ZINC IMPORT ATP-BINDING PROTEIN ZNUC"/>
    <property type="match status" value="1"/>
</dbReference>
<keyword evidence="12" id="KW-1185">Reference proteome</keyword>
<evidence type="ECO:0000256" key="8">
    <source>
        <dbReference type="ARBA" id="ARBA00023065"/>
    </source>
</evidence>
<dbReference type="EC" id="3.6.3.-" evidence="11"/>
<evidence type="ECO:0000256" key="7">
    <source>
        <dbReference type="ARBA" id="ARBA00022967"/>
    </source>
</evidence>
<keyword evidence="4" id="KW-0862">Zinc</keyword>
<keyword evidence="6" id="KW-0864">Zinc transport</keyword>
<dbReference type="RefSeq" id="WP_115612704.1">
    <property type="nucleotide sequence ID" value="NZ_JBHLZC010000001.1"/>
</dbReference>
<dbReference type="InterPro" id="IPR050153">
    <property type="entry name" value="Metal_Ion_Import_ABC"/>
</dbReference>
<evidence type="ECO:0000256" key="9">
    <source>
        <dbReference type="ARBA" id="ARBA00023136"/>
    </source>
</evidence>
<reference evidence="11 12" key="1">
    <citation type="submission" date="2018-06" db="EMBL/GenBank/DDBJ databases">
        <authorList>
            <consortium name="Pathogen Informatics"/>
            <person name="Doyle S."/>
        </authorList>
    </citation>
    <scope>NUCLEOTIDE SEQUENCE [LARGE SCALE GENOMIC DNA]</scope>
    <source>
        <strain evidence="11 12">NCTC13294</strain>
    </source>
</reference>
<dbReference type="GO" id="GO:0010043">
    <property type="term" value="P:response to zinc ion"/>
    <property type="evidence" value="ECO:0007669"/>
    <property type="project" value="TreeGrafter"/>
</dbReference>
<keyword evidence="3" id="KW-0547">Nucleotide-binding</keyword>
<dbReference type="PANTHER" id="PTHR42734">
    <property type="entry name" value="METAL TRANSPORT SYSTEM ATP-BINDING PROTEIN TM_0124-RELATED"/>
    <property type="match status" value="1"/>
</dbReference>
<dbReference type="SUPFAM" id="SSF52540">
    <property type="entry name" value="P-loop containing nucleoside triphosphate hydrolases"/>
    <property type="match status" value="1"/>
</dbReference>
<organism evidence="11 12">
    <name type="scientific">Cardiobacterium valvarum</name>
    <dbReference type="NCBI Taxonomy" id="194702"/>
    <lineage>
        <taxon>Bacteria</taxon>
        <taxon>Pseudomonadati</taxon>
        <taxon>Pseudomonadota</taxon>
        <taxon>Gammaproteobacteria</taxon>
        <taxon>Cardiobacteriales</taxon>
        <taxon>Cardiobacteriaceae</taxon>
        <taxon>Cardiobacterium</taxon>
    </lineage>
</organism>
<dbReference type="GO" id="GO:0016887">
    <property type="term" value="F:ATP hydrolysis activity"/>
    <property type="evidence" value="ECO:0007669"/>
    <property type="project" value="InterPro"/>
</dbReference>
<feature type="domain" description="ABC transporter" evidence="10">
    <location>
        <begin position="7"/>
        <end position="219"/>
    </location>
</feature>
<keyword evidence="8" id="KW-0406">Ion transport</keyword>
<dbReference type="GO" id="GO:0005524">
    <property type="term" value="F:ATP binding"/>
    <property type="evidence" value="ECO:0007669"/>
    <property type="project" value="UniProtKB-KW"/>
</dbReference>
<keyword evidence="5 11" id="KW-0067">ATP-binding</keyword>
<dbReference type="Gene3D" id="3.40.50.300">
    <property type="entry name" value="P-loop containing nucleotide triphosphate hydrolases"/>
    <property type="match status" value="1"/>
</dbReference>
<dbReference type="OrthoDB" id="9780942at2"/>
<keyword evidence="2" id="KW-1003">Cell membrane</keyword>
<keyword evidence="1" id="KW-0813">Transport</keyword>
<evidence type="ECO:0000313" key="12">
    <source>
        <dbReference type="Proteomes" id="UP000254572"/>
    </source>
</evidence>
<evidence type="ECO:0000256" key="2">
    <source>
        <dbReference type="ARBA" id="ARBA00022475"/>
    </source>
</evidence>
<evidence type="ECO:0000256" key="3">
    <source>
        <dbReference type="ARBA" id="ARBA00022741"/>
    </source>
</evidence>
<dbReference type="InterPro" id="IPR003439">
    <property type="entry name" value="ABC_transporter-like_ATP-bd"/>
</dbReference>
<accession>A0A381EFQ8</accession>
<proteinExistence type="predicted"/>
<gene>
    <name evidence="11" type="primary">znuC_2</name>
    <name evidence="11" type="ORF">NCTC13294_02668</name>
</gene>
<protein>
    <submittedName>
        <fullName evidence="11">Zinc import ATP-binding protein ZnuC</fullName>
        <ecNumber evidence="11">3.6.3.-</ecNumber>
    </submittedName>
</protein>
<dbReference type="AlphaFoldDB" id="A0A381EFQ8"/>
<dbReference type="Proteomes" id="UP000254572">
    <property type="component" value="Unassembled WGS sequence"/>
</dbReference>
<dbReference type="EMBL" id="UFUW01000001">
    <property type="protein sequence ID" value="SUX25779.1"/>
    <property type="molecule type" value="Genomic_DNA"/>
</dbReference>
<sequence>MTDQLLIELRDVAYHAGGRSILHDITLTIRRNRILTIVGPNGAGKSTLLALILGHLAPTAGSIYRRKPLKTGFVPQKFHPPPDLPVTARRFLRDIPQAAQSELLTRLNIARLLDTPLQTLSGGETQRLLLARAMLRHPDLIVLDEPAAGIDPIALGDYYQTIRDWQRTHRTAILMVSHDLHLVMAASDHILCLNRHICCHGSPESIIGNPEFLHLLGDDARHPEAIGVYTHHHDHSHL</sequence>
<evidence type="ECO:0000256" key="4">
    <source>
        <dbReference type="ARBA" id="ARBA00022833"/>
    </source>
</evidence>
<evidence type="ECO:0000256" key="5">
    <source>
        <dbReference type="ARBA" id="ARBA00022840"/>
    </source>
</evidence>
<dbReference type="InterPro" id="IPR003593">
    <property type="entry name" value="AAA+_ATPase"/>
</dbReference>
<name>A0A381EFQ8_9GAMM</name>
<keyword evidence="11" id="KW-0378">Hydrolase</keyword>
<evidence type="ECO:0000256" key="1">
    <source>
        <dbReference type="ARBA" id="ARBA00022448"/>
    </source>
</evidence>
<dbReference type="GO" id="GO:0006829">
    <property type="term" value="P:zinc ion transport"/>
    <property type="evidence" value="ECO:0007669"/>
    <property type="project" value="UniProtKB-KW"/>
</dbReference>
<dbReference type="PROSITE" id="PS50893">
    <property type="entry name" value="ABC_TRANSPORTER_2"/>
    <property type="match status" value="1"/>
</dbReference>
<dbReference type="Pfam" id="PF00005">
    <property type="entry name" value="ABC_tran"/>
    <property type="match status" value="1"/>
</dbReference>